<accession>A0ABR3LZY0</accession>
<gene>
    <name evidence="1" type="ORF">QQF64_011669</name>
</gene>
<dbReference type="Proteomes" id="UP001558613">
    <property type="component" value="Unassembled WGS sequence"/>
</dbReference>
<dbReference type="EMBL" id="JAYMGO010000017">
    <property type="protein sequence ID" value="KAL1258425.1"/>
    <property type="molecule type" value="Genomic_DNA"/>
</dbReference>
<name>A0ABR3LZY0_9TELE</name>
<evidence type="ECO:0000313" key="2">
    <source>
        <dbReference type="Proteomes" id="UP001558613"/>
    </source>
</evidence>
<organism evidence="1 2">
    <name type="scientific">Cirrhinus molitorella</name>
    <name type="common">mud carp</name>
    <dbReference type="NCBI Taxonomy" id="172907"/>
    <lineage>
        <taxon>Eukaryota</taxon>
        <taxon>Metazoa</taxon>
        <taxon>Chordata</taxon>
        <taxon>Craniata</taxon>
        <taxon>Vertebrata</taxon>
        <taxon>Euteleostomi</taxon>
        <taxon>Actinopterygii</taxon>
        <taxon>Neopterygii</taxon>
        <taxon>Teleostei</taxon>
        <taxon>Ostariophysi</taxon>
        <taxon>Cypriniformes</taxon>
        <taxon>Cyprinidae</taxon>
        <taxon>Labeoninae</taxon>
        <taxon>Labeonini</taxon>
        <taxon>Cirrhinus</taxon>
    </lineage>
</organism>
<evidence type="ECO:0000313" key="1">
    <source>
        <dbReference type="EMBL" id="KAL1258425.1"/>
    </source>
</evidence>
<proteinExistence type="predicted"/>
<comment type="caution">
    <text evidence="1">The sequence shown here is derived from an EMBL/GenBank/DDBJ whole genome shotgun (WGS) entry which is preliminary data.</text>
</comment>
<sequence length="68" mass="7747">MEWWYDVTQPSSAESDWFTFKSMTAECCGSCLISTNQSHRLMFVSTVHDIVIIIQNTLQDILKVCAEG</sequence>
<protein>
    <submittedName>
        <fullName evidence="1">Uncharacterized protein</fullName>
    </submittedName>
</protein>
<keyword evidence="2" id="KW-1185">Reference proteome</keyword>
<reference evidence="1 2" key="1">
    <citation type="submission" date="2023-09" db="EMBL/GenBank/DDBJ databases">
        <authorList>
            <person name="Wang M."/>
        </authorList>
    </citation>
    <scope>NUCLEOTIDE SEQUENCE [LARGE SCALE GENOMIC DNA]</scope>
    <source>
        <strain evidence="1">GT-2023</strain>
        <tissue evidence="1">Liver</tissue>
    </source>
</reference>